<name>A0A3R9YC73_9HYPH</name>
<evidence type="ECO:0000256" key="4">
    <source>
        <dbReference type="ARBA" id="ARBA00022723"/>
    </source>
</evidence>
<evidence type="ECO:0000256" key="1">
    <source>
        <dbReference type="ARBA" id="ARBA00001946"/>
    </source>
</evidence>
<reference evidence="10 11" key="1">
    <citation type="submission" date="2018-12" db="EMBL/GenBank/DDBJ databases">
        <title>Mesorhizobium carbonis sp. nov., isolated from coal mine water.</title>
        <authorList>
            <person name="Xin W."/>
            <person name="Xu Z."/>
            <person name="Xiang F."/>
            <person name="Zhang J."/>
            <person name="Xi L."/>
            <person name="Liu J."/>
        </authorList>
    </citation>
    <scope>NUCLEOTIDE SEQUENCE [LARGE SCALE GENOMIC DNA]</scope>
    <source>
        <strain evidence="10 11">B2.3</strain>
    </source>
</reference>
<dbReference type="Proteomes" id="UP000278398">
    <property type="component" value="Unassembled WGS sequence"/>
</dbReference>
<dbReference type="InterPro" id="IPR029060">
    <property type="entry name" value="PIN-like_dom_sf"/>
</dbReference>
<proteinExistence type="inferred from homology"/>
<feature type="binding site" evidence="8">
    <location>
        <position position="7"/>
    </location>
    <ligand>
        <name>Mg(2+)</name>
        <dbReference type="ChEBI" id="CHEBI:18420"/>
    </ligand>
</feature>
<dbReference type="SUPFAM" id="SSF88723">
    <property type="entry name" value="PIN domain-like"/>
    <property type="match status" value="1"/>
</dbReference>
<dbReference type="GO" id="GO:0090729">
    <property type="term" value="F:toxin activity"/>
    <property type="evidence" value="ECO:0007669"/>
    <property type="project" value="UniProtKB-KW"/>
</dbReference>
<evidence type="ECO:0000313" key="10">
    <source>
        <dbReference type="EMBL" id="RST84374.1"/>
    </source>
</evidence>
<dbReference type="RefSeq" id="WP_126701935.1">
    <property type="nucleotide sequence ID" value="NZ_RWKW01000094.1"/>
</dbReference>
<keyword evidence="2 8" id="KW-1277">Toxin-antitoxin system</keyword>
<comment type="caution">
    <text evidence="10">The sequence shown here is derived from an EMBL/GenBank/DDBJ whole genome shotgun (WGS) entry which is preliminary data.</text>
</comment>
<evidence type="ECO:0000256" key="6">
    <source>
        <dbReference type="ARBA" id="ARBA00022842"/>
    </source>
</evidence>
<dbReference type="GO" id="GO:0004540">
    <property type="term" value="F:RNA nuclease activity"/>
    <property type="evidence" value="ECO:0007669"/>
    <property type="project" value="InterPro"/>
</dbReference>
<evidence type="ECO:0000256" key="8">
    <source>
        <dbReference type="HAMAP-Rule" id="MF_00265"/>
    </source>
</evidence>
<sequence length="134" mass="14651">MARYLLDTNIISYASSGRSRKALERIMANSTEQILVSAISCGELWYGLKRRDVGERLRTATAALLAEATILPWTSETADIYADLRYAMARNGKSLAPLDLLIAAHALEADATLVTNDAAFRHVPGLTVEDWTAP</sequence>
<keyword evidence="3 8" id="KW-0540">Nuclease</keyword>
<dbReference type="PANTHER" id="PTHR33653">
    <property type="entry name" value="RIBONUCLEASE VAPC2"/>
    <property type="match status" value="1"/>
</dbReference>
<keyword evidence="6 8" id="KW-0460">Magnesium</keyword>
<keyword evidence="8" id="KW-0800">Toxin</keyword>
<dbReference type="OrthoDB" id="5458135at2"/>
<keyword evidence="11" id="KW-1185">Reference proteome</keyword>
<gene>
    <name evidence="8" type="primary">vapC</name>
    <name evidence="10" type="ORF">EJC49_21255</name>
</gene>
<feature type="binding site" evidence="8">
    <location>
        <position position="99"/>
    </location>
    <ligand>
        <name>Mg(2+)</name>
        <dbReference type="ChEBI" id="CHEBI:18420"/>
    </ligand>
</feature>
<comment type="function">
    <text evidence="8">Toxic component of a toxin-antitoxin (TA) system. An RNase.</text>
</comment>
<evidence type="ECO:0000256" key="2">
    <source>
        <dbReference type="ARBA" id="ARBA00022649"/>
    </source>
</evidence>
<dbReference type="InterPro" id="IPR050556">
    <property type="entry name" value="Type_II_TA_system_RNase"/>
</dbReference>
<evidence type="ECO:0000259" key="9">
    <source>
        <dbReference type="Pfam" id="PF01850"/>
    </source>
</evidence>
<dbReference type="InterPro" id="IPR022907">
    <property type="entry name" value="VapC_family"/>
</dbReference>
<dbReference type="EC" id="3.1.-.-" evidence="8"/>
<dbReference type="EMBL" id="RWKW01000094">
    <property type="protein sequence ID" value="RST84374.1"/>
    <property type="molecule type" value="Genomic_DNA"/>
</dbReference>
<dbReference type="PANTHER" id="PTHR33653:SF1">
    <property type="entry name" value="RIBONUCLEASE VAPC2"/>
    <property type="match status" value="1"/>
</dbReference>
<dbReference type="HAMAP" id="MF_00265">
    <property type="entry name" value="VapC_Nob1"/>
    <property type="match status" value="1"/>
</dbReference>
<evidence type="ECO:0000313" key="11">
    <source>
        <dbReference type="Proteomes" id="UP000278398"/>
    </source>
</evidence>
<dbReference type="GO" id="GO:0016787">
    <property type="term" value="F:hydrolase activity"/>
    <property type="evidence" value="ECO:0007669"/>
    <property type="project" value="UniProtKB-KW"/>
</dbReference>
<organism evidence="10 11">
    <name type="scientific">Aquibium carbonis</name>
    <dbReference type="NCBI Taxonomy" id="2495581"/>
    <lineage>
        <taxon>Bacteria</taxon>
        <taxon>Pseudomonadati</taxon>
        <taxon>Pseudomonadota</taxon>
        <taxon>Alphaproteobacteria</taxon>
        <taxon>Hyphomicrobiales</taxon>
        <taxon>Phyllobacteriaceae</taxon>
        <taxon>Aquibium</taxon>
    </lineage>
</organism>
<keyword evidence="4 8" id="KW-0479">Metal-binding</keyword>
<comment type="similarity">
    <text evidence="7 8">Belongs to the PINc/VapC protein family.</text>
</comment>
<evidence type="ECO:0000256" key="7">
    <source>
        <dbReference type="ARBA" id="ARBA00038093"/>
    </source>
</evidence>
<evidence type="ECO:0000256" key="3">
    <source>
        <dbReference type="ARBA" id="ARBA00022722"/>
    </source>
</evidence>
<dbReference type="Pfam" id="PF01850">
    <property type="entry name" value="PIN"/>
    <property type="match status" value="1"/>
</dbReference>
<dbReference type="AlphaFoldDB" id="A0A3R9YC73"/>
<dbReference type="GO" id="GO:0000287">
    <property type="term" value="F:magnesium ion binding"/>
    <property type="evidence" value="ECO:0007669"/>
    <property type="project" value="UniProtKB-UniRule"/>
</dbReference>
<dbReference type="CDD" id="cd18740">
    <property type="entry name" value="PIN_VapC4-5_FitB-like"/>
    <property type="match status" value="1"/>
</dbReference>
<evidence type="ECO:0000256" key="5">
    <source>
        <dbReference type="ARBA" id="ARBA00022801"/>
    </source>
</evidence>
<comment type="cofactor">
    <cofactor evidence="1 8">
        <name>Mg(2+)</name>
        <dbReference type="ChEBI" id="CHEBI:18420"/>
    </cofactor>
</comment>
<accession>A0A3R9YC73</accession>
<protein>
    <recommendedName>
        <fullName evidence="8">Ribonuclease VapC</fullName>
        <shortName evidence="8">RNase VapC</shortName>
        <ecNumber evidence="8">3.1.-.-</ecNumber>
    </recommendedName>
    <alternativeName>
        <fullName evidence="8">Toxin VapC</fullName>
    </alternativeName>
</protein>
<feature type="domain" description="PIN" evidence="9">
    <location>
        <begin position="4"/>
        <end position="125"/>
    </location>
</feature>
<dbReference type="Gene3D" id="3.40.50.1010">
    <property type="entry name" value="5'-nuclease"/>
    <property type="match status" value="1"/>
</dbReference>
<keyword evidence="5 8" id="KW-0378">Hydrolase</keyword>
<dbReference type="InterPro" id="IPR002716">
    <property type="entry name" value="PIN_dom"/>
</dbReference>